<dbReference type="Gene3D" id="1.10.443.10">
    <property type="entry name" value="Intergrase catalytic core"/>
    <property type="match status" value="1"/>
</dbReference>
<reference evidence="3 4" key="1">
    <citation type="journal article" date="2014" name="BMC Genomics">
        <title>Genomic comparison of sporeforming bacilli isolated from milk.</title>
        <authorList>
            <person name="Moreno Switt A.I."/>
            <person name="Andrus A.D."/>
            <person name="Ranieri M.L."/>
            <person name="Orsi R.H."/>
            <person name="Ivy R."/>
            <person name="den Bakker H.C."/>
            <person name="Martin N.H."/>
            <person name="Wiedmann M."/>
            <person name="Boor K.J."/>
        </authorList>
    </citation>
    <scope>NUCLEOTIDE SEQUENCE [LARGE SCALE GENOMIC DNA]</scope>
    <source>
        <strain evidence="3 4">FSL R5-213</strain>
    </source>
</reference>
<evidence type="ECO:0000256" key="1">
    <source>
        <dbReference type="ARBA" id="ARBA00023172"/>
    </source>
</evidence>
<comment type="caution">
    <text evidence="3">The sequence shown here is derived from an EMBL/GenBank/DDBJ whole genome shotgun (WGS) entry which is preliminary data.</text>
</comment>
<dbReference type="SUPFAM" id="SSF56349">
    <property type="entry name" value="DNA breaking-rejoining enzymes"/>
    <property type="match status" value="1"/>
</dbReference>
<organism evidence="3 4">
    <name type="scientific">Viridibacillus arenosi FSL R5-213</name>
    <dbReference type="NCBI Taxonomy" id="1227360"/>
    <lineage>
        <taxon>Bacteria</taxon>
        <taxon>Bacillati</taxon>
        <taxon>Bacillota</taxon>
        <taxon>Bacilli</taxon>
        <taxon>Bacillales</taxon>
        <taxon>Caryophanaceae</taxon>
        <taxon>Viridibacillus</taxon>
    </lineage>
</organism>
<dbReference type="AlphaFoldDB" id="W4ELH1"/>
<feature type="domain" description="Tyr recombinase" evidence="2">
    <location>
        <begin position="1"/>
        <end position="60"/>
    </location>
</feature>
<dbReference type="Proteomes" id="UP000019062">
    <property type="component" value="Unassembled WGS sequence"/>
</dbReference>
<protein>
    <submittedName>
        <fullName evidence="3">Integrase</fullName>
    </submittedName>
</protein>
<accession>W4ELH1</accession>
<dbReference type="PROSITE" id="PS51898">
    <property type="entry name" value="TYR_RECOMBINASE"/>
    <property type="match status" value="1"/>
</dbReference>
<dbReference type="InterPro" id="IPR011010">
    <property type="entry name" value="DNA_brk_join_enz"/>
</dbReference>
<dbReference type="InterPro" id="IPR002104">
    <property type="entry name" value="Integrase_catalytic"/>
</dbReference>
<dbReference type="EMBL" id="ASQA01000042">
    <property type="protein sequence ID" value="ETT81074.1"/>
    <property type="molecule type" value="Genomic_DNA"/>
</dbReference>
<dbReference type="RefSeq" id="WP_076033964.1">
    <property type="nucleotide sequence ID" value="NZ_ASQA01000042.1"/>
</dbReference>
<dbReference type="Pfam" id="PF00589">
    <property type="entry name" value="Phage_integrase"/>
    <property type="match status" value="1"/>
</dbReference>
<proteinExistence type="predicted"/>
<evidence type="ECO:0000313" key="4">
    <source>
        <dbReference type="Proteomes" id="UP000019062"/>
    </source>
</evidence>
<evidence type="ECO:0000313" key="3">
    <source>
        <dbReference type="EMBL" id="ETT81074.1"/>
    </source>
</evidence>
<dbReference type="GO" id="GO:0003677">
    <property type="term" value="F:DNA binding"/>
    <property type="evidence" value="ECO:0007669"/>
    <property type="project" value="InterPro"/>
</dbReference>
<keyword evidence="4" id="KW-1185">Reference proteome</keyword>
<keyword evidence="1" id="KW-0233">DNA recombination</keyword>
<sequence length="61" mass="6911">MNTIEKHLTTHSFRHTCSSLLAEGNVPLELIMARLGHESVETTKKVASKKFNELMRNLETS</sequence>
<evidence type="ECO:0000259" key="2">
    <source>
        <dbReference type="PROSITE" id="PS51898"/>
    </source>
</evidence>
<dbReference type="GO" id="GO:0006310">
    <property type="term" value="P:DNA recombination"/>
    <property type="evidence" value="ECO:0007669"/>
    <property type="project" value="UniProtKB-KW"/>
</dbReference>
<dbReference type="GO" id="GO:0015074">
    <property type="term" value="P:DNA integration"/>
    <property type="evidence" value="ECO:0007669"/>
    <property type="project" value="InterPro"/>
</dbReference>
<gene>
    <name evidence="3" type="ORF">C176_20249</name>
</gene>
<dbReference type="InterPro" id="IPR013762">
    <property type="entry name" value="Integrase-like_cat_sf"/>
</dbReference>
<name>W4ELH1_9BACL</name>